<evidence type="ECO:0000256" key="5">
    <source>
        <dbReference type="ARBA" id="ARBA00048200"/>
    </source>
</evidence>
<evidence type="ECO:0000313" key="9">
    <source>
        <dbReference type="Proteomes" id="UP001501410"/>
    </source>
</evidence>
<keyword evidence="6" id="KW-0521">NADP</keyword>
<keyword evidence="9" id="KW-1185">Reference proteome</keyword>
<comment type="pathway">
    <text evidence="1 6">Carbohydrate biosynthesis; dTDP-L-rhamnose biosynthesis.</text>
</comment>
<evidence type="ECO:0000256" key="3">
    <source>
        <dbReference type="ARBA" id="ARBA00012929"/>
    </source>
</evidence>
<evidence type="ECO:0000259" key="7">
    <source>
        <dbReference type="Pfam" id="PF04321"/>
    </source>
</evidence>
<dbReference type="CDD" id="cd05254">
    <property type="entry name" value="dTDP_HR_like_SDR_e"/>
    <property type="match status" value="1"/>
</dbReference>
<dbReference type="Proteomes" id="UP001501410">
    <property type="component" value="Unassembled WGS sequence"/>
</dbReference>
<dbReference type="InterPro" id="IPR036291">
    <property type="entry name" value="NAD(P)-bd_dom_sf"/>
</dbReference>
<reference evidence="9" key="1">
    <citation type="journal article" date="2019" name="Int. J. Syst. Evol. Microbiol.">
        <title>The Global Catalogue of Microorganisms (GCM) 10K type strain sequencing project: providing services to taxonomists for standard genome sequencing and annotation.</title>
        <authorList>
            <consortium name="The Broad Institute Genomics Platform"/>
            <consortium name="The Broad Institute Genome Sequencing Center for Infectious Disease"/>
            <person name="Wu L."/>
            <person name="Ma J."/>
        </authorList>
    </citation>
    <scope>NUCLEOTIDE SEQUENCE [LARGE SCALE GENOMIC DNA]</scope>
    <source>
        <strain evidence="9">JCM 31921</strain>
    </source>
</reference>
<dbReference type="Gene3D" id="3.40.50.720">
    <property type="entry name" value="NAD(P)-binding Rossmann-like Domain"/>
    <property type="match status" value="1"/>
</dbReference>
<dbReference type="Pfam" id="PF04321">
    <property type="entry name" value="RmlD_sub_bind"/>
    <property type="match status" value="1"/>
</dbReference>
<dbReference type="RefSeq" id="WP_344828634.1">
    <property type="nucleotide sequence ID" value="NZ_BAABEZ010000024.1"/>
</dbReference>
<dbReference type="PANTHER" id="PTHR10491:SF4">
    <property type="entry name" value="METHIONINE ADENOSYLTRANSFERASE 2 SUBUNIT BETA"/>
    <property type="match status" value="1"/>
</dbReference>
<proteinExistence type="inferred from homology"/>
<comment type="similarity">
    <text evidence="2 6">Belongs to the dTDP-4-dehydrorhamnose reductase family.</text>
</comment>
<organism evidence="8 9">
    <name type="scientific">Rurimicrobium arvi</name>
    <dbReference type="NCBI Taxonomy" id="2049916"/>
    <lineage>
        <taxon>Bacteria</taxon>
        <taxon>Pseudomonadati</taxon>
        <taxon>Bacteroidota</taxon>
        <taxon>Chitinophagia</taxon>
        <taxon>Chitinophagales</taxon>
        <taxon>Chitinophagaceae</taxon>
        <taxon>Rurimicrobium</taxon>
    </lineage>
</organism>
<feature type="domain" description="RmlD-like substrate binding" evidence="7">
    <location>
        <begin position="1"/>
        <end position="271"/>
    </location>
</feature>
<gene>
    <name evidence="8" type="primary">rfbD</name>
    <name evidence="8" type="ORF">GCM10023092_28380</name>
</gene>
<evidence type="ECO:0000256" key="6">
    <source>
        <dbReference type="RuleBase" id="RU364082"/>
    </source>
</evidence>
<evidence type="ECO:0000313" key="8">
    <source>
        <dbReference type="EMBL" id="GAA4459082.1"/>
    </source>
</evidence>
<dbReference type="InterPro" id="IPR005913">
    <property type="entry name" value="dTDP_dehydrorham_reduct"/>
</dbReference>
<dbReference type="SUPFAM" id="SSF51735">
    <property type="entry name" value="NAD(P)-binding Rossmann-fold domains"/>
    <property type="match status" value="1"/>
</dbReference>
<keyword evidence="6" id="KW-0560">Oxidoreductase</keyword>
<evidence type="ECO:0000256" key="2">
    <source>
        <dbReference type="ARBA" id="ARBA00010944"/>
    </source>
</evidence>
<sequence length="290" mass="32890">MKVFIIGASGLVGTNCMRHFKSEGWDVLGSYFSYATDDTVFYNTLEPEHSENFDIISWKPDVIVHCGAMTHVDQCETEPEESYQKTVQSTINVIALARQCAARMVYISTDYVFDGKEGPYREDAPVNPLSVYARHKLEAEQKVLSDIPDSLVLRVTNIYGDEERGKNFIARIIAQCQAGQKLTLKLPYDQFASPTNASDIARAMFVLLRDHKKGVYHIGSTDYMNRVALALRVLRYFPDAQYDLIPLSTEELKQPAARPLYGGFVTAKFSSEYPDFFFSNVDDYLQRHTS</sequence>
<dbReference type="InterPro" id="IPR029903">
    <property type="entry name" value="RmlD-like-bd"/>
</dbReference>
<comment type="caution">
    <text evidence="8">The sequence shown here is derived from an EMBL/GenBank/DDBJ whole genome shotgun (WGS) entry which is preliminary data.</text>
</comment>
<dbReference type="EC" id="1.1.1.133" evidence="3 6"/>
<accession>A0ABP8N202</accession>
<comment type="catalytic activity">
    <reaction evidence="5">
        <text>dTDP-beta-L-rhamnose + NADP(+) = dTDP-4-dehydro-beta-L-rhamnose + NADPH + H(+)</text>
        <dbReference type="Rhea" id="RHEA:21796"/>
        <dbReference type="ChEBI" id="CHEBI:15378"/>
        <dbReference type="ChEBI" id="CHEBI:57510"/>
        <dbReference type="ChEBI" id="CHEBI:57783"/>
        <dbReference type="ChEBI" id="CHEBI:58349"/>
        <dbReference type="ChEBI" id="CHEBI:62830"/>
        <dbReference type="EC" id="1.1.1.133"/>
    </reaction>
</comment>
<dbReference type="PANTHER" id="PTHR10491">
    <property type="entry name" value="DTDP-4-DEHYDRORHAMNOSE REDUCTASE"/>
    <property type="match status" value="1"/>
</dbReference>
<name>A0ABP8N202_9BACT</name>
<evidence type="ECO:0000256" key="4">
    <source>
        <dbReference type="ARBA" id="ARBA00017099"/>
    </source>
</evidence>
<dbReference type="EMBL" id="BAABEZ010000024">
    <property type="protein sequence ID" value="GAA4459082.1"/>
    <property type="molecule type" value="Genomic_DNA"/>
</dbReference>
<protein>
    <recommendedName>
        <fullName evidence="4 6">dTDP-4-dehydrorhamnose reductase</fullName>
        <ecNumber evidence="3 6">1.1.1.133</ecNumber>
    </recommendedName>
</protein>
<comment type="function">
    <text evidence="6">Catalyzes the reduction of dTDP-6-deoxy-L-lyxo-4-hexulose to yield dTDP-L-rhamnose.</text>
</comment>
<evidence type="ECO:0000256" key="1">
    <source>
        <dbReference type="ARBA" id="ARBA00004781"/>
    </source>
</evidence>